<evidence type="ECO:0000313" key="1">
    <source>
        <dbReference type="EMBL" id="CAA9590943.1"/>
    </source>
</evidence>
<dbReference type="EMBL" id="CADCWO010000277">
    <property type="protein sequence ID" value="CAA9590943.1"/>
    <property type="molecule type" value="Genomic_DNA"/>
</dbReference>
<reference evidence="1" key="1">
    <citation type="submission" date="2020-02" db="EMBL/GenBank/DDBJ databases">
        <authorList>
            <person name="Meier V. D."/>
        </authorList>
    </citation>
    <scope>NUCLEOTIDE SEQUENCE</scope>
    <source>
        <strain evidence="1">AVDCRST_MAG81</strain>
    </source>
</reference>
<gene>
    <name evidence="1" type="ORF">AVDCRST_MAG81-5356</name>
</gene>
<proteinExistence type="predicted"/>
<accession>A0A6J4VVR3</accession>
<dbReference type="AlphaFoldDB" id="A0A6J4VVR3"/>
<protein>
    <submittedName>
        <fullName evidence="1">Uncharacterized protein</fullName>
    </submittedName>
</protein>
<sequence>MTFFKRKALVWASGIFGRQGKCLDILFIEAVSAHKHSFKQRYCTRSYPLLYLPSKNSYPVWQTCNSPKNLF</sequence>
<name>A0A6J4VVR3_9CYAN</name>
<organism evidence="1">
    <name type="scientific">uncultured Synechococcales cyanobacterium</name>
    <dbReference type="NCBI Taxonomy" id="1936017"/>
    <lineage>
        <taxon>Bacteria</taxon>
        <taxon>Bacillati</taxon>
        <taxon>Cyanobacteriota</taxon>
        <taxon>Cyanophyceae</taxon>
        <taxon>Synechococcales</taxon>
        <taxon>environmental samples</taxon>
    </lineage>
</organism>